<dbReference type="GO" id="GO:0003735">
    <property type="term" value="F:structural constituent of ribosome"/>
    <property type="evidence" value="ECO:0007669"/>
    <property type="project" value="InterPro"/>
</dbReference>
<keyword evidence="1" id="KW-0687">Ribonucleoprotein</keyword>
<keyword evidence="2" id="KW-1185">Reference proteome</keyword>
<keyword evidence="1" id="KW-0689">Ribosomal protein</keyword>
<reference evidence="1" key="1">
    <citation type="journal article" date="2021" name="Evol. Appl.">
        <title>The genome of the Pyrenean desman and the effects of bottlenecks and inbreeding on the genomic landscape of an endangered species.</title>
        <authorList>
            <person name="Escoda L."/>
            <person name="Castresana J."/>
        </authorList>
    </citation>
    <scope>NUCLEOTIDE SEQUENCE</scope>
    <source>
        <strain evidence="1">IBE-C5619</strain>
    </source>
</reference>
<comment type="caution">
    <text evidence="1">The sequence shown here is derived from an EMBL/GenBank/DDBJ whole genome shotgun (WGS) entry which is preliminary data.</text>
</comment>
<dbReference type="Gene3D" id="3.90.930.12">
    <property type="entry name" value="Ribosomal protein L6, alpha-beta domain"/>
    <property type="match status" value="1"/>
</dbReference>
<name>A0A8J6DU89_GALPY</name>
<dbReference type="AlphaFoldDB" id="A0A8J6DU89"/>
<protein>
    <submittedName>
        <fullName evidence="1">60S ribosomal protein L9</fullName>
    </submittedName>
</protein>
<dbReference type="GO" id="GO:0019843">
    <property type="term" value="F:rRNA binding"/>
    <property type="evidence" value="ECO:0007669"/>
    <property type="project" value="InterPro"/>
</dbReference>
<dbReference type="GO" id="GO:0006412">
    <property type="term" value="P:translation"/>
    <property type="evidence" value="ECO:0007669"/>
    <property type="project" value="InterPro"/>
</dbReference>
<dbReference type="SUPFAM" id="SSF56053">
    <property type="entry name" value="Ribosomal protein L6"/>
    <property type="match status" value="1"/>
</dbReference>
<evidence type="ECO:0000313" key="1">
    <source>
        <dbReference type="EMBL" id="KAG8520070.1"/>
    </source>
</evidence>
<dbReference type="GO" id="GO:0005840">
    <property type="term" value="C:ribosome"/>
    <property type="evidence" value="ECO:0007669"/>
    <property type="project" value="UniProtKB-KW"/>
</dbReference>
<proteinExistence type="predicted"/>
<dbReference type="EMBL" id="JAGFMF010011580">
    <property type="protein sequence ID" value="KAG8520070.1"/>
    <property type="molecule type" value="Genomic_DNA"/>
</dbReference>
<gene>
    <name evidence="1" type="ORF">J0S82_015247</name>
</gene>
<dbReference type="InterPro" id="IPR036789">
    <property type="entry name" value="Ribosomal_uL6-like_a/b-dom_sf"/>
</dbReference>
<sequence length="98" mass="11262">MGPLLKSEVSWSKEIIHRVQMRPSVLVQHLKPRKRRYFLKETLIELVSNSAALIRQATAIKNKDIIVFLDITYVSEKGAVRRQMSKSEVDQLQTQDAG</sequence>
<dbReference type="Proteomes" id="UP000700334">
    <property type="component" value="Unassembled WGS sequence"/>
</dbReference>
<dbReference type="OrthoDB" id="10252633at2759"/>
<evidence type="ECO:0000313" key="2">
    <source>
        <dbReference type="Proteomes" id="UP000700334"/>
    </source>
</evidence>
<accession>A0A8J6DU89</accession>
<organism evidence="1 2">
    <name type="scientific">Galemys pyrenaicus</name>
    <name type="common">Iberian desman</name>
    <name type="synonym">Pyrenean desman</name>
    <dbReference type="NCBI Taxonomy" id="202257"/>
    <lineage>
        <taxon>Eukaryota</taxon>
        <taxon>Metazoa</taxon>
        <taxon>Chordata</taxon>
        <taxon>Craniata</taxon>
        <taxon>Vertebrata</taxon>
        <taxon>Euteleostomi</taxon>
        <taxon>Mammalia</taxon>
        <taxon>Eutheria</taxon>
        <taxon>Laurasiatheria</taxon>
        <taxon>Eulipotyphla</taxon>
        <taxon>Talpidae</taxon>
        <taxon>Galemys</taxon>
    </lineage>
</organism>